<feature type="domain" description="Methyltransferase FkbM" evidence="1">
    <location>
        <begin position="83"/>
        <end position="244"/>
    </location>
</feature>
<dbReference type="PANTHER" id="PTHR34203">
    <property type="entry name" value="METHYLTRANSFERASE, FKBM FAMILY PROTEIN"/>
    <property type="match status" value="1"/>
</dbReference>
<dbReference type="Proteomes" id="UP000002528">
    <property type="component" value="Chromosome"/>
</dbReference>
<dbReference type="InterPro" id="IPR029063">
    <property type="entry name" value="SAM-dependent_MTases_sf"/>
</dbReference>
<dbReference type="GeneID" id="66295510"/>
<dbReference type="Pfam" id="PF05050">
    <property type="entry name" value="Methyltransf_21"/>
    <property type="match status" value="1"/>
</dbReference>
<dbReference type="GO" id="GO:0032259">
    <property type="term" value="P:methylation"/>
    <property type="evidence" value="ECO:0007669"/>
    <property type="project" value="UniProtKB-KW"/>
</dbReference>
<dbReference type="SUPFAM" id="SSF53335">
    <property type="entry name" value="S-adenosyl-L-methionine-dependent methyltransferases"/>
    <property type="match status" value="1"/>
</dbReference>
<keyword evidence="3" id="KW-1185">Reference proteome</keyword>
<dbReference type="AlphaFoldDB" id="Q4FLW3"/>
<dbReference type="InterPro" id="IPR052514">
    <property type="entry name" value="SAM-dependent_MTase"/>
</dbReference>
<evidence type="ECO:0000313" key="3">
    <source>
        <dbReference type="Proteomes" id="UP000002528"/>
    </source>
</evidence>
<sequence length="257" mass="30659">MRKLIINLYKIKILKRLVPSVLKIFLKIMNKSDIIINHNNLLLKLNLKNPIDREIYLRDAYENQQIKYLRELIIKEEVEIFIDIGSHMGFYTLNLSQLVKSAYSFEPIIENFNQLKENMKINNFKNVKIYNLALSNIKKKIIMWVPNKDKTGGFSIYNKQDEELKKYANNSIYKKKVSCDILDEILIFKKKKIVIKIDVERHEKNVIEGAINLLKKNNVLLQVEIFKSRKKDVFKILKKIGYKFIKNVNKDHYFKNY</sequence>
<dbReference type="GO" id="GO:0008168">
    <property type="term" value="F:methyltransferase activity"/>
    <property type="evidence" value="ECO:0007669"/>
    <property type="project" value="UniProtKB-KW"/>
</dbReference>
<name>Q4FLW3_PELUB</name>
<proteinExistence type="predicted"/>
<accession>Q4FLW3</accession>
<keyword evidence="2" id="KW-0489">Methyltransferase</keyword>
<dbReference type="RefSeq" id="WP_011282115.1">
    <property type="nucleotide sequence ID" value="NC_007205.1"/>
</dbReference>
<dbReference type="HOGENOM" id="CLU_1081199_0_0_5"/>
<reference evidence="2 3" key="1">
    <citation type="journal article" date="2005" name="Science">
        <title>Genome streamlining in a cosmopolitan oceanic bacterium.</title>
        <authorList>
            <person name="Giovannoni S.J."/>
            <person name="Tripp H.J."/>
            <person name="Givan S."/>
            <person name="Podar M."/>
            <person name="Vergin K.L."/>
            <person name="Baptista D."/>
            <person name="Bibbs L."/>
            <person name="Eads J."/>
            <person name="Richardson T.H."/>
            <person name="Noordewier M."/>
            <person name="Rappe M.S."/>
            <person name="Short J.M."/>
            <person name="Carrington J.C."/>
            <person name="Mathur E.J."/>
        </authorList>
    </citation>
    <scope>NUCLEOTIDE SEQUENCE [LARGE SCALE GENOMIC DNA]</scope>
    <source>
        <strain evidence="2 3">HTCC1062</strain>
    </source>
</reference>
<evidence type="ECO:0000313" key="2">
    <source>
        <dbReference type="EMBL" id="AAZ21825.1"/>
    </source>
</evidence>
<dbReference type="EMBL" id="CP000084">
    <property type="protein sequence ID" value="AAZ21825.1"/>
    <property type="molecule type" value="Genomic_DNA"/>
</dbReference>
<dbReference type="KEGG" id="pub:SAR11_1018"/>
<dbReference type="STRING" id="335992.SAR11_1018"/>
<keyword evidence="2" id="KW-0808">Transferase</keyword>
<dbReference type="Gene3D" id="3.40.50.150">
    <property type="entry name" value="Vaccinia Virus protein VP39"/>
    <property type="match status" value="1"/>
</dbReference>
<gene>
    <name evidence="2" type="ordered locus">SAR11_1018</name>
</gene>
<evidence type="ECO:0000259" key="1">
    <source>
        <dbReference type="Pfam" id="PF05050"/>
    </source>
</evidence>
<dbReference type="PANTHER" id="PTHR34203:SF15">
    <property type="entry name" value="SLL1173 PROTEIN"/>
    <property type="match status" value="1"/>
</dbReference>
<dbReference type="NCBIfam" id="TIGR01444">
    <property type="entry name" value="fkbM_fam"/>
    <property type="match status" value="1"/>
</dbReference>
<protein>
    <submittedName>
        <fullName evidence="2">Methyltransferase FkbM</fullName>
    </submittedName>
</protein>
<organism evidence="2 3">
    <name type="scientific">Pelagibacter ubique (strain HTCC1062)</name>
    <dbReference type="NCBI Taxonomy" id="335992"/>
    <lineage>
        <taxon>Bacteria</taxon>
        <taxon>Pseudomonadati</taxon>
        <taxon>Pseudomonadota</taxon>
        <taxon>Alphaproteobacteria</taxon>
        <taxon>Candidatus Pelagibacterales</taxon>
        <taxon>Candidatus Pelagibacteraceae</taxon>
        <taxon>Candidatus Pelagibacter</taxon>
    </lineage>
</organism>
<dbReference type="InterPro" id="IPR006342">
    <property type="entry name" value="FkbM_mtfrase"/>
</dbReference>
<dbReference type="OrthoDB" id="5679686at2"/>
<dbReference type="eggNOG" id="COG0500">
    <property type="taxonomic scope" value="Bacteria"/>
</dbReference>